<reference evidence="1" key="1">
    <citation type="submission" date="2024-05" db="EMBL/GenBank/DDBJ databases">
        <title>Planctomycetes of the genus Singulisphaera possess chitinolytic capabilities.</title>
        <authorList>
            <person name="Ivanova A."/>
        </authorList>
    </citation>
    <scope>NUCLEOTIDE SEQUENCE</scope>
    <source>
        <strain evidence="1">Ch08T</strain>
    </source>
</reference>
<dbReference type="AlphaFoldDB" id="A0AAU7CNY7"/>
<protein>
    <submittedName>
        <fullName evidence="1">Uncharacterized protein</fullName>
    </submittedName>
</protein>
<name>A0AAU7CNY7_9BACT</name>
<gene>
    <name evidence="1" type="ORF">V5E97_09840</name>
</gene>
<accession>A0AAU7CNY7</accession>
<sequence>MTTATAKTAAQVPAAAKHTSKVASSSFTFGGETRPLTADEFSHARFVVRRWDSARGFVAKQFGHADETDEFQAARKRLESFEGDDLAYLRAAKGDRDLLQADQLQSYARYSAHMYDPESIERATWMMLRSAEVDVIRLVHALAESAASTMPGLSFDAPVLILDGHQFSIAFLDEDYDVSDARLIVKPLPGANQGDREPSLN</sequence>
<dbReference type="EMBL" id="CP155447">
    <property type="protein sequence ID" value="XBH06316.1"/>
    <property type="molecule type" value="Genomic_DNA"/>
</dbReference>
<dbReference type="RefSeq" id="WP_406699167.1">
    <property type="nucleotide sequence ID" value="NZ_CP155447.1"/>
</dbReference>
<proteinExistence type="predicted"/>
<evidence type="ECO:0000313" key="1">
    <source>
        <dbReference type="EMBL" id="XBH06316.1"/>
    </source>
</evidence>
<organism evidence="1">
    <name type="scientific">Singulisphaera sp. Ch08</name>
    <dbReference type="NCBI Taxonomy" id="3120278"/>
    <lineage>
        <taxon>Bacteria</taxon>
        <taxon>Pseudomonadati</taxon>
        <taxon>Planctomycetota</taxon>
        <taxon>Planctomycetia</taxon>
        <taxon>Isosphaerales</taxon>
        <taxon>Isosphaeraceae</taxon>
        <taxon>Singulisphaera</taxon>
    </lineage>
</organism>